<dbReference type="AlphaFoldDB" id="A0A9P6C0C8"/>
<dbReference type="EMBL" id="MU151245">
    <property type="protein sequence ID" value="KAF9446452.1"/>
    <property type="molecule type" value="Genomic_DNA"/>
</dbReference>
<dbReference type="SUPFAM" id="SSF52540">
    <property type="entry name" value="P-loop containing nucleoside triphosphate hydrolases"/>
    <property type="match status" value="1"/>
</dbReference>
<accession>A0A9P6C0C8</accession>
<dbReference type="InterPro" id="IPR027417">
    <property type="entry name" value="P-loop_NTPase"/>
</dbReference>
<dbReference type="OrthoDB" id="3228837at2759"/>
<evidence type="ECO:0000256" key="1">
    <source>
        <dbReference type="ARBA" id="ARBA00022737"/>
    </source>
</evidence>
<keyword evidence="1" id="KW-0677">Repeat</keyword>
<gene>
    <name evidence="3" type="ORF">P691DRAFT_761640</name>
</gene>
<dbReference type="PANTHER" id="PTHR10039">
    <property type="entry name" value="AMELOGENIN"/>
    <property type="match status" value="1"/>
</dbReference>
<dbReference type="Pfam" id="PF24883">
    <property type="entry name" value="NPHP3_N"/>
    <property type="match status" value="1"/>
</dbReference>
<dbReference type="PROSITE" id="PS50837">
    <property type="entry name" value="NACHT"/>
    <property type="match status" value="1"/>
</dbReference>
<dbReference type="Gene3D" id="3.40.50.300">
    <property type="entry name" value="P-loop containing nucleotide triphosphate hydrolases"/>
    <property type="match status" value="1"/>
</dbReference>
<comment type="caution">
    <text evidence="3">The sequence shown here is derived from an EMBL/GenBank/DDBJ whole genome shotgun (WGS) entry which is preliminary data.</text>
</comment>
<evidence type="ECO:0000313" key="4">
    <source>
        <dbReference type="Proteomes" id="UP000807342"/>
    </source>
</evidence>
<reference evidence="3" key="1">
    <citation type="submission" date="2020-11" db="EMBL/GenBank/DDBJ databases">
        <authorList>
            <consortium name="DOE Joint Genome Institute"/>
            <person name="Ahrendt S."/>
            <person name="Riley R."/>
            <person name="Andreopoulos W."/>
            <person name="Labutti K."/>
            <person name="Pangilinan J."/>
            <person name="Ruiz-Duenas F.J."/>
            <person name="Barrasa J.M."/>
            <person name="Sanchez-Garcia M."/>
            <person name="Camarero S."/>
            <person name="Miyauchi S."/>
            <person name="Serrano A."/>
            <person name="Linde D."/>
            <person name="Babiker R."/>
            <person name="Drula E."/>
            <person name="Ayuso-Fernandez I."/>
            <person name="Pacheco R."/>
            <person name="Padilla G."/>
            <person name="Ferreira P."/>
            <person name="Barriuso J."/>
            <person name="Kellner H."/>
            <person name="Castanera R."/>
            <person name="Alfaro M."/>
            <person name="Ramirez L."/>
            <person name="Pisabarro A.G."/>
            <person name="Kuo A."/>
            <person name="Tritt A."/>
            <person name="Lipzen A."/>
            <person name="He G."/>
            <person name="Yan M."/>
            <person name="Ng V."/>
            <person name="Cullen D."/>
            <person name="Martin F."/>
            <person name="Rosso M.-N."/>
            <person name="Henrissat B."/>
            <person name="Hibbett D."/>
            <person name="Martinez A.T."/>
            <person name="Grigoriev I.V."/>
        </authorList>
    </citation>
    <scope>NUCLEOTIDE SEQUENCE</scope>
    <source>
        <strain evidence="3">MF-IS2</strain>
    </source>
</reference>
<protein>
    <recommendedName>
        <fullName evidence="2">NACHT domain-containing protein</fullName>
    </recommendedName>
</protein>
<dbReference type="Proteomes" id="UP000807342">
    <property type="component" value="Unassembled WGS sequence"/>
</dbReference>
<proteinExistence type="predicted"/>
<name>A0A9P6C0C8_9AGAR</name>
<evidence type="ECO:0000259" key="2">
    <source>
        <dbReference type="PROSITE" id="PS50837"/>
    </source>
</evidence>
<sequence>MFNNAQQFVIQHSVMNDHSGANFMENFAKRIIPGAEFDSSARDPPPRCHPGTRLSIIERVQEFFSDPDRDKSLLWLVGPAGVGKSAIVQTLAENVSSTGSDLLLGASLFFSVDGRSDPSKAINTLAYQIAVAYPPYQRYVFKEVTNDPTILTKSMNAQFRKFIIEPFAEQRIYQDQKPLLILIDGLDECQGNSKQSELVCLISYFSLANPDIPLIWVLSSRPEPHLVATFSRPSVFPSHRKEEIVVDSTEACADVEHYLRDNLGSLREAYPVLAPLPQWPAEKDLLKLSAAADGLFAFAAAATRFIDDPAEGNPVSQLRLVLEVIDDTLSRSQGSSHPMAQLDALYLRILSRIPPSVLPEAKRLLLTIISFEYGSSLFDPLKTSLARLCNWLGITADVAYSAFHHLHSVFKIPLARNAYNRQIGFQHKSFRDFLRDPMRSGVFANLQVDDEVERIRCQNTLRILRDIPEKGPMIGWDACAHVVLSWPLGELERSEKRILYDISSVYVFGRASITPLDQERDELMHALKVARIVPIGSTDMEICDPILVE</sequence>
<organism evidence="3 4">
    <name type="scientific">Macrolepiota fuliginosa MF-IS2</name>
    <dbReference type="NCBI Taxonomy" id="1400762"/>
    <lineage>
        <taxon>Eukaryota</taxon>
        <taxon>Fungi</taxon>
        <taxon>Dikarya</taxon>
        <taxon>Basidiomycota</taxon>
        <taxon>Agaricomycotina</taxon>
        <taxon>Agaricomycetes</taxon>
        <taxon>Agaricomycetidae</taxon>
        <taxon>Agaricales</taxon>
        <taxon>Agaricineae</taxon>
        <taxon>Agaricaceae</taxon>
        <taxon>Macrolepiota</taxon>
    </lineage>
</organism>
<dbReference type="InterPro" id="IPR007111">
    <property type="entry name" value="NACHT_NTPase"/>
</dbReference>
<feature type="domain" description="NACHT" evidence="2">
    <location>
        <begin position="72"/>
        <end position="222"/>
    </location>
</feature>
<evidence type="ECO:0000313" key="3">
    <source>
        <dbReference type="EMBL" id="KAF9446452.1"/>
    </source>
</evidence>
<keyword evidence="4" id="KW-1185">Reference proteome</keyword>
<dbReference type="InterPro" id="IPR056884">
    <property type="entry name" value="NPHP3-like_N"/>
</dbReference>